<comment type="subcellular location">
    <subcellularLocation>
        <location evidence="1">Membrane</location>
        <topology evidence="1">Single-pass membrane protein</topology>
    </subcellularLocation>
</comment>
<dbReference type="InterPro" id="IPR026264">
    <property type="entry name" value="VirB8/PtlE"/>
</dbReference>
<feature type="domain" description="Bacterial virulence protein VirB8" evidence="7">
    <location>
        <begin position="19"/>
        <end position="224"/>
    </location>
</feature>
<gene>
    <name evidence="8" type="ORF">ACFQ1E_20165</name>
</gene>
<evidence type="ECO:0000256" key="1">
    <source>
        <dbReference type="ARBA" id="ARBA00004167"/>
    </source>
</evidence>
<keyword evidence="9" id="KW-1185">Reference proteome</keyword>
<dbReference type="SUPFAM" id="SSF54427">
    <property type="entry name" value="NTF2-like"/>
    <property type="match status" value="1"/>
</dbReference>
<dbReference type="Pfam" id="PF04335">
    <property type="entry name" value="VirB8"/>
    <property type="match status" value="1"/>
</dbReference>
<keyword evidence="4 6" id="KW-0472">Membrane</keyword>
<dbReference type="EMBL" id="JBHTJG010000016">
    <property type="protein sequence ID" value="MFD0948666.1"/>
    <property type="molecule type" value="Genomic_DNA"/>
</dbReference>
<comment type="caution">
    <text evidence="8">The sequence shown here is derived from an EMBL/GenBank/DDBJ whole genome shotgun (WGS) entry which is preliminary data.</text>
</comment>
<evidence type="ECO:0000256" key="3">
    <source>
        <dbReference type="ARBA" id="ARBA00022989"/>
    </source>
</evidence>
<feature type="compositionally biased region" description="Pro residues" evidence="5">
    <location>
        <begin position="228"/>
        <end position="238"/>
    </location>
</feature>
<organism evidence="8 9">
    <name type="scientific">Sphingomonas canadensis</name>
    <dbReference type="NCBI Taxonomy" id="1219257"/>
    <lineage>
        <taxon>Bacteria</taxon>
        <taxon>Pseudomonadati</taxon>
        <taxon>Pseudomonadota</taxon>
        <taxon>Alphaproteobacteria</taxon>
        <taxon>Sphingomonadales</taxon>
        <taxon>Sphingomonadaceae</taxon>
        <taxon>Sphingomonas</taxon>
    </lineage>
</organism>
<dbReference type="InterPro" id="IPR032710">
    <property type="entry name" value="NTF2-like_dom_sf"/>
</dbReference>
<accession>A0ABW3HG26</accession>
<dbReference type="InterPro" id="IPR007430">
    <property type="entry name" value="VirB8"/>
</dbReference>
<feature type="transmembrane region" description="Helical" evidence="6">
    <location>
        <begin position="34"/>
        <end position="56"/>
    </location>
</feature>
<evidence type="ECO:0000256" key="6">
    <source>
        <dbReference type="SAM" id="Phobius"/>
    </source>
</evidence>
<proteinExistence type="predicted"/>
<dbReference type="RefSeq" id="WP_264946636.1">
    <property type="nucleotide sequence ID" value="NZ_JAPDRA010000017.1"/>
</dbReference>
<evidence type="ECO:0000313" key="8">
    <source>
        <dbReference type="EMBL" id="MFD0948666.1"/>
    </source>
</evidence>
<keyword evidence="2 6" id="KW-0812">Transmembrane</keyword>
<evidence type="ECO:0000256" key="2">
    <source>
        <dbReference type="ARBA" id="ARBA00022692"/>
    </source>
</evidence>
<feature type="compositionally biased region" description="Low complexity" evidence="5">
    <location>
        <begin position="239"/>
        <end position="272"/>
    </location>
</feature>
<dbReference type="CDD" id="cd16424">
    <property type="entry name" value="VirB8"/>
    <property type="match status" value="1"/>
</dbReference>
<evidence type="ECO:0000256" key="5">
    <source>
        <dbReference type="SAM" id="MobiDB-lite"/>
    </source>
</evidence>
<dbReference type="Gene3D" id="3.10.450.230">
    <property type="entry name" value="VirB8 protein"/>
    <property type="match status" value="1"/>
</dbReference>
<evidence type="ECO:0000259" key="7">
    <source>
        <dbReference type="Pfam" id="PF04335"/>
    </source>
</evidence>
<dbReference type="Proteomes" id="UP001596977">
    <property type="component" value="Unassembled WGS sequence"/>
</dbReference>
<name>A0ABW3HG26_9SPHN</name>
<reference evidence="9" key="1">
    <citation type="journal article" date="2019" name="Int. J. Syst. Evol. Microbiol.">
        <title>The Global Catalogue of Microorganisms (GCM) 10K type strain sequencing project: providing services to taxonomists for standard genome sequencing and annotation.</title>
        <authorList>
            <consortium name="The Broad Institute Genomics Platform"/>
            <consortium name="The Broad Institute Genome Sequencing Center for Infectious Disease"/>
            <person name="Wu L."/>
            <person name="Ma J."/>
        </authorList>
    </citation>
    <scope>NUCLEOTIDE SEQUENCE [LARGE SCALE GENOMIC DNA]</scope>
    <source>
        <strain evidence="9">CCUG 62982</strain>
    </source>
</reference>
<dbReference type="PIRSF" id="PIRSF003299">
    <property type="entry name" value="VirB8_PtlE"/>
    <property type="match status" value="1"/>
</dbReference>
<sequence>MKMKAREELDAYYGQAEGWGSDQRDALAGSRRTAWIVASVASAIALLEAIALWQLIPLKTVEPYTLLVDKQTGYVQALKPLEGNAVTPDAALTQSFLVQYVIARESFDIDALQSNYRKVALWSEGQARTEYVGGMQATNPDSFLARLPRSTIVETRVKSISPMGKDSAMVRFETQRRDAGGQVAPAQPWVAVIRYRYSGEPMRLEDRMINPLGFQVQRYQRNAEALVPPDPAAGPAPATPASSPAPQAGTPQPAAPQQQPGQQAPAGVQITL</sequence>
<keyword evidence="3 6" id="KW-1133">Transmembrane helix</keyword>
<evidence type="ECO:0000256" key="4">
    <source>
        <dbReference type="ARBA" id="ARBA00023136"/>
    </source>
</evidence>
<evidence type="ECO:0000313" key="9">
    <source>
        <dbReference type="Proteomes" id="UP001596977"/>
    </source>
</evidence>
<protein>
    <submittedName>
        <fullName evidence="8">VirB8 family protein</fullName>
    </submittedName>
</protein>
<feature type="region of interest" description="Disordered" evidence="5">
    <location>
        <begin position="226"/>
        <end position="272"/>
    </location>
</feature>